<gene>
    <name evidence="21" type="ORF">UA08_02945</name>
</gene>
<dbReference type="GO" id="GO:0003993">
    <property type="term" value="F:acid phosphatase activity"/>
    <property type="evidence" value="ECO:0007669"/>
    <property type="project" value="TreeGrafter"/>
</dbReference>
<dbReference type="PIRSF" id="PIRSF000894">
    <property type="entry name" value="Acid_phosphatase"/>
    <property type="match status" value="1"/>
</dbReference>
<dbReference type="InterPro" id="IPR016274">
    <property type="entry name" value="Histidine_acid_Pase_euk"/>
</dbReference>
<dbReference type="InterPro" id="IPR033379">
    <property type="entry name" value="Acid_Pase_AS"/>
</dbReference>
<evidence type="ECO:0000256" key="13">
    <source>
        <dbReference type="ARBA" id="ARBA00043721"/>
    </source>
</evidence>
<dbReference type="EC" id="3.1.3.8" evidence="4"/>
<evidence type="ECO:0000256" key="4">
    <source>
        <dbReference type="ARBA" id="ARBA00012632"/>
    </source>
</evidence>
<evidence type="ECO:0000313" key="22">
    <source>
        <dbReference type="Proteomes" id="UP000214365"/>
    </source>
</evidence>
<feature type="disulfide bond" evidence="19">
    <location>
        <begin position="30"/>
        <end position="39"/>
    </location>
</feature>
<evidence type="ECO:0000256" key="8">
    <source>
        <dbReference type="ARBA" id="ARBA00023180"/>
    </source>
</evidence>
<dbReference type="GO" id="GO:0005576">
    <property type="term" value="C:extracellular region"/>
    <property type="evidence" value="ECO:0007669"/>
    <property type="project" value="UniProtKB-SubCell"/>
</dbReference>
<name>A0A225ANU2_TALAT</name>
<accession>A0A225ANU2</accession>
<evidence type="ECO:0000256" key="10">
    <source>
        <dbReference type="ARBA" id="ARBA00042300"/>
    </source>
</evidence>
<evidence type="ECO:0000256" key="12">
    <source>
        <dbReference type="ARBA" id="ARBA00043675"/>
    </source>
</evidence>
<feature type="disulfide bond" evidence="19">
    <location>
        <begin position="70"/>
        <end position="413"/>
    </location>
</feature>
<dbReference type="SUPFAM" id="SSF53254">
    <property type="entry name" value="Phosphoglycerate mutase-like"/>
    <property type="match status" value="1"/>
</dbReference>
<evidence type="ECO:0000313" key="21">
    <source>
        <dbReference type="EMBL" id="OKL62560.1"/>
    </source>
</evidence>
<dbReference type="PROSITE" id="PS00778">
    <property type="entry name" value="HIS_ACID_PHOSPHAT_2"/>
    <property type="match status" value="1"/>
</dbReference>
<keyword evidence="22" id="KW-1185">Reference proteome</keyword>
<keyword evidence="6" id="KW-0378">Hydrolase</keyword>
<dbReference type="STRING" id="1441469.A0A225ANU2"/>
<dbReference type="PROSITE" id="PS00616">
    <property type="entry name" value="HIS_ACID_PHOSPHAT_1"/>
    <property type="match status" value="1"/>
</dbReference>
<evidence type="ECO:0000256" key="7">
    <source>
        <dbReference type="ARBA" id="ARBA00023157"/>
    </source>
</evidence>
<evidence type="ECO:0000256" key="1">
    <source>
        <dbReference type="ARBA" id="ARBA00004613"/>
    </source>
</evidence>
<dbReference type="EMBL" id="LFMY01000003">
    <property type="protein sequence ID" value="OKL62560.1"/>
    <property type="molecule type" value="Genomic_DNA"/>
</dbReference>
<keyword evidence="8" id="KW-0325">Glycoprotein</keyword>
<feature type="chain" id="PRO_5013302253" description="Phytase A" evidence="20">
    <location>
        <begin position="21"/>
        <end position="467"/>
    </location>
</feature>
<dbReference type="CDD" id="cd07061">
    <property type="entry name" value="HP_HAP_like"/>
    <property type="match status" value="1"/>
</dbReference>
<dbReference type="Pfam" id="PF00328">
    <property type="entry name" value="His_Phos_2"/>
    <property type="match status" value="1"/>
</dbReference>
<evidence type="ECO:0000256" key="5">
    <source>
        <dbReference type="ARBA" id="ARBA00022525"/>
    </source>
</evidence>
<comment type="catalytic activity">
    <reaction evidence="13">
        <text>1D-myo-inositol 1,2,6-trisphosphate + H2O = 1D-myo-inositol 1,2-bisphosphate + phosphate</text>
        <dbReference type="Rhea" id="RHEA:77131"/>
        <dbReference type="ChEBI" id="CHEBI:15377"/>
        <dbReference type="ChEBI" id="CHEBI:43474"/>
        <dbReference type="ChEBI" id="CHEBI:195537"/>
        <dbReference type="ChEBI" id="CHEBI:195539"/>
    </reaction>
    <physiologicalReaction direction="left-to-right" evidence="13">
        <dbReference type="Rhea" id="RHEA:77132"/>
    </physiologicalReaction>
</comment>
<feature type="disulfide bond" evidence="19">
    <location>
        <begin position="263"/>
        <end position="281"/>
    </location>
</feature>
<reference evidence="21 22" key="1">
    <citation type="submission" date="2015-06" db="EMBL/GenBank/DDBJ databases">
        <title>Talaromyces atroroseus IBT 11181 draft genome.</title>
        <authorList>
            <person name="Rasmussen K.B."/>
            <person name="Rasmussen S."/>
            <person name="Petersen B."/>
            <person name="Sicheritz-Ponten T."/>
            <person name="Mortensen U.H."/>
            <person name="Thrane U."/>
        </authorList>
    </citation>
    <scope>NUCLEOTIDE SEQUENCE [LARGE SCALE GENOMIC DNA]</scope>
    <source>
        <strain evidence="21 22">IBT 11181</strain>
    </source>
</reference>
<evidence type="ECO:0000256" key="15">
    <source>
        <dbReference type="ARBA" id="ARBA00043788"/>
    </source>
</evidence>
<evidence type="ECO:0000256" key="19">
    <source>
        <dbReference type="PIRSR" id="PIRSR000894-2"/>
    </source>
</evidence>
<keyword evidence="7 19" id="KW-1015">Disulfide bond</keyword>
<dbReference type="Proteomes" id="UP000214365">
    <property type="component" value="Unassembled WGS sequence"/>
</dbReference>
<dbReference type="InterPro" id="IPR029033">
    <property type="entry name" value="His_PPase_superfam"/>
</dbReference>
<comment type="subunit">
    <text evidence="3">Monomer.</text>
</comment>
<feature type="active site" description="Nucleophile" evidence="18">
    <location>
        <position position="81"/>
    </location>
</feature>
<evidence type="ECO:0000256" key="9">
    <source>
        <dbReference type="ARBA" id="ARBA00041857"/>
    </source>
</evidence>
<keyword evidence="20" id="KW-0732">Signal</keyword>
<evidence type="ECO:0000256" key="14">
    <source>
        <dbReference type="ARBA" id="ARBA00043748"/>
    </source>
</evidence>
<dbReference type="InterPro" id="IPR000560">
    <property type="entry name" value="His_Pase_clade-2"/>
</dbReference>
<feature type="active site" description="Proton donor" evidence="18">
    <location>
        <position position="361"/>
    </location>
</feature>
<dbReference type="PANTHER" id="PTHR20963:SF24">
    <property type="entry name" value="3-PHYTASE B"/>
    <property type="match status" value="1"/>
</dbReference>
<comment type="caution">
    <text evidence="21">The sequence shown here is derived from an EMBL/GenBank/DDBJ whole genome shotgun (WGS) entry which is preliminary data.</text>
</comment>
<dbReference type="FunFam" id="3.40.50.1240:FF:000027">
    <property type="entry name" value="3-phytase A"/>
    <property type="match status" value="1"/>
</dbReference>
<dbReference type="OrthoDB" id="6509975at2759"/>
<evidence type="ECO:0000256" key="18">
    <source>
        <dbReference type="PIRSR" id="PIRSR000894-1"/>
    </source>
</evidence>
<evidence type="ECO:0000256" key="20">
    <source>
        <dbReference type="SAM" id="SignalP"/>
    </source>
</evidence>
<evidence type="ECO:0000256" key="16">
    <source>
        <dbReference type="ARBA" id="ARBA00044106"/>
    </source>
</evidence>
<comment type="catalytic activity">
    <reaction evidence="14">
        <text>1D-myo-inositol 1,2,4,5,6-pentakisphosphate + H2O = 1D-myo-inositol 1,2,5,6-tetrakisphosphate + phosphate</text>
        <dbReference type="Rhea" id="RHEA:77115"/>
        <dbReference type="ChEBI" id="CHEBI:15377"/>
        <dbReference type="ChEBI" id="CHEBI:43474"/>
        <dbReference type="ChEBI" id="CHEBI:57798"/>
        <dbReference type="ChEBI" id="CHEBI:195535"/>
    </reaction>
    <physiologicalReaction direction="left-to-right" evidence="14">
        <dbReference type="Rhea" id="RHEA:77116"/>
    </physiologicalReaction>
</comment>
<keyword evidence="5" id="KW-0964">Secreted</keyword>
<sequence>MAVLSRLLLSASVAALGVSASPLSRRDTTCSSVDEGYTCFPDIAQNWGMYAPYFSLEADSSISPDVPTGCEITLVQALTRHGARYPTSGKNAHYQALIEAIQTNVTHLEGQYAFLKTYNYSFGAGTLTPFGELELYQSGIKFYNRYESLARDNVPFVRSSSSERVVDSSEQFNAGFQATKNADTLSNKTQSAPVINVILEESSTFNNTLDPSICTNFENSDLADDVQATFAGVFVPKILKRVQAHLHGITLTTKDVIYLMDMCPFDTIARTSDGSELSPFCELFTKSEWEQYNYYQSLGKYYGYGSGNPLGPAQGIGFTNELIARLTGTPVQDDTSTNHTLDSSPVTFPLNQALYADFSHDNGMEPIFAAMGLFNGTKPLSETRVESLEETSDFSAAWSVPFAARMYVEMMTCHNDSNEPLVRVLVNDRVISLYGCEVDSLGRCTRDDFVQGLSFARSGGNWASCFH</sequence>
<dbReference type="Gene3D" id="3.40.50.1240">
    <property type="entry name" value="Phosphoglycerate mutase-like"/>
    <property type="match status" value="1"/>
</dbReference>
<dbReference type="GO" id="GO:0016158">
    <property type="term" value="F:inositol hexakisphosphate 3-phosphatase activity"/>
    <property type="evidence" value="ECO:0007669"/>
    <property type="project" value="UniProtKB-EC"/>
</dbReference>
<dbReference type="AlphaFoldDB" id="A0A225ANU2"/>
<evidence type="ECO:0000256" key="17">
    <source>
        <dbReference type="ARBA" id="ARBA00044262"/>
    </source>
</evidence>
<evidence type="ECO:0000256" key="6">
    <source>
        <dbReference type="ARBA" id="ARBA00022801"/>
    </source>
</evidence>
<evidence type="ECO:0000256" key="11">
    <source>
        <dbReference type="ARBA" id="ARBA00043670"/>
    </source>
</evidence>
<dbReference type="GeneID" id="31002700"/>
<feature type="disulfide bond" evidence="19">
    <location>
        <begin position="436"/>
        <end position="444"/>
    </location>
</feature>
<evidence type="ECO:0000256" key="3">
    <source>
        <dbReference type="ARBA" id="ARBA00011245"/>
    </source>
</evidence>
<dbReference type="RefSeq" id="XP_020122681.1">
    <property type="nucleotide sequence ID" value="XM_020265043.1"/>
</dbReference>
<protein>
    <recommendedName>
        <fullName evidence="16">Phytase A</fullName>
        <ecNumber evidence="4">3.1.3.8</ecNumber>
    </recommendedName>
    <alternativeName>
        <fullName evidence="17">Histidine acid phosphatase phyA</fullName>
    </alternativeName>
    <alternativeName>
        <fullName evidence="10">Myo-inositol hexakisphosphate phosphohydrolase A</fullName>
    </alternativeName>
    <alternativeName>
        <fullName evidence="9">Myo-inositol-hexaphosphate 3-phosphohydrolase A</fullName>
    </alternativeName>
</protein>
<organism evidence="21 22">
    <name type="scientific">Talaromyces atroroseus</name>
    <dbReference type="NCBI Taxonomy" id="1441469"/>
    <lineage>
        <taxon>Eukaryota</taxon>
        <taxon>Fungi</taxon>
        <taxon>Dikarya</taxon>
        <taxon>Ascomycota</taxon>
        <taxon>Pezizomycotina</taxon>
        <taxon>Eurotiomycetes</taxon>
        <taxon>Eurotiomycetidae</taxon>
        <taxon>Eurotiales</taxon>
        <taxon>Trichocomaceae</taxon>
        <taxon>Talaromyces</taxon>
        <taxon>Talaromyces sect. Trachyspermi</taxon>
    </lineage>
</organism>
<comment type="subcellular location">
    <subcellularLocation>
        <location evidence="1">Secreted</location>
    </subcellularLocation>
</comment>
<dbReference type="PANTHER" id="PTHR20963">
    <property type="entry name" value="MULTIPLE INOSITOL POLYPHOSPHATE PHOSPHATASE-RELATED"/>
    <property type="match status" value="1"/>
</dbReference>
<evidence type="ECO:0000256" key="2">
    <source>
        <dbReference type="ARBA" id="ARBA00005375"/>
    </source>
</evidence>
<comment type="catalytic activity">
    <reaction evidence="11">
        <text>1D-myo-inositol 1,2,5,6-tetrakisphosphate + H2O = 1D-myo-inositol 1,2,6-trisphosphate + phosphate</text>
        <dbReference type="Rhea" id="RHEA:77119"/>
        <dbReference type="ChEBI" id="CHEBI:15377"/>
        <dbReference type="ChEBI" id="CHEBI:43474"/>
        <dbReference type="ChEBI" id="CHEBI:195535"/>
        <dbReference type="ChEBI" id="CHEBI:195537"/>
    </reaction>
    <physiologicalReaction direction="left-to-right" evidence="11">
        <dbReference type="Rhea" id="RHEA:77120"/>
    </physiologicalReaction>
</comment>
<proteinExistence type="inferred from homology"/>
<comment type="catalytic activity">
    <reaction evidence="15">
        <text>1D-myo-inositol hexakisphosphate + H2O = 1D-myo-inositol 1,2,4,5,6-pentakisphosphate + phosphate</text>
        <dbReference type="Rhea" id="RHEA:16989"/>
        <dbReference type="ChEBI" id="CHEBI:15377"/>
        <dbReference type="ChEBI" id="CHEBI:43474"/>
        <dbReference type="ChEBI" id="CHEBI:57798"/>
        <dbReference type="ChEBI" id="CHEBI:58130"/>
        <dbReference type="EC" id="3.1.3.8"/>
    </reaction>
    <physiologicalReaction direction="left-to-right" evidence="15">
        <dbReference type="Rhea" id="RHEA:16990"/>
    </physiologicalReaction>
</comment>
<comment type="similarity">
    <text evidence="2">Belongs to the histidine acid phosphatase family.</text>
</comment>
<feature type="signal peptide" evidence="20">
    <location>
        <begin position="1"/>
        <end position="20"/>
    </location>
</feature>
<feature type="disulfide bond" evidence="19">
    <location>
        <begin position="214"/>
        <end position="465"/>
    </location>
</feature>
<comment type="catalytic activity">
    <reaction evidence="12">
        <text>1D-myo-inositol 1,2-bisphosphate + H2O = 1D-myo-inositol 2-phosphate + phosphate</text>
        <dbReference type="Rhea" id="RHEA:77135"/>
        <dbReference type="ChEBI" id="CHEBI:15377"/>
        <dbReference type="ChEBI" id="CHEBI:43474"/>
        <dbReference type="ChEBI" id="CHEBI:84142"/>
        <dbReference type="ChEBI" id="CHEBI:195539"/>
    </reaction>
    <physiologicalReaction direction="left-to-right" evidence="12">
        <dbReference type="Rhea" id="RHEA:77136"/>
    </physiologicalReaction>
</comment>